<dbReference type="AlphaFoldDB" id="A0AB39VBQ4"/>
<name>A0AB39VBQ4_9FUSO</name>
<dbReference type="EMBL" id="CP165646">
    <property type="protein sequence ID" value="XDU65167.1"/>
    <property type="molecule type" value="Genomic_DNA"/>
</dbReference>
<proteinExistence type="predicted"/>
<reference evidence="1" key="1">
    <citation type="submission" date="2024-07" db="EMBL/GenBank/DDBJ databases">
        <authorList>
            <person name="Li X.-J."/>
            <person name="Wang X."/>
        </authorList>
    </citation>
    <scope>NUCLEOTIDE SEQUENCE</scope>
    <source>
        <strain evidence="1">HSP-342</strain>
    </source>
</reference>
<protein>
    <submittedName>
        <fullName evidence="1">Uncharacterized protein</fullName>
    </submittedName>
</protein>
<dbReference type="RefSeq" id="WP_369713362.1">
    <property type="nucleotide sequence ID" value="NZ_CP165646.1"/>
</dbReference>
<sequence length="107" mass="13005">MQNLKREKDRLSLENDSLREVNTIPDRKMMEMAEEIKQNGIQIEINNKRIRQIDKILKIKMKEEEKWKRKYLMHAADQECSGLIEKMKIQFLWIKENLRTRCATEEV</sequence>
<accession>A0AB39VBQ4</accession>
<dbReference type="KEGG" id="lmes:AB8B23_03145"/>
<evidence type="ECO:0000313" key="1">
    <source>
        <dbReference type="EMBL" id="XDU65167.1"/>
    </source>
</evidence>
<gene>
    <name evidence="1" type="ORF">AB8B23_03145</name>
</gene>
<organism evidence="1">
    <name type="scientific">Leptotrichia mesophila</name>
    <dbReference type="NCBI Taxonomy" id="3239303"/>
    <lineage>
        <taxon>Bacteria</taxon>
        <taxon>Fusobacteriati</taxon>
        <taxon>Fusobacteriota</taxon>
        <taxon>Fusobacteriia</taxon>
        <taxon>Fusobacteriales</taxon>
        <taxon>Leptotrichiaceae</taxon>
        <taxon>Leptotrichia</taxon>
    </lineage>
</organism>